<keyword evidence="1" id="KW-0472">Membrane</keyword>
<proteinExistence type="predicted"/>
<evidence type="ECO:0000313" key="2">
    <source>
        <dbReference type="EMBL" id="RPA83606.1"/>
    </source>
</evidence>
<feature type="transmembrane region" description="Helical" evidence="1">
    <location>
        <begin position="387"/>
        <end position="406"/>
    </location>
</feature>
<keyword evidence="3" id="KW-1185">Reference proteome</keyword>
<accession>A0A3N4IDH9</accession>
<reference evidence="2 3" key="1">
    <citation type="journal article" date="2018" name="Nat. Ecol. Evol.">
        <title>Pezizomycetes genomes reveal the molecular basis of ectomycorrhizal truffle lifestyle.</title>
        <authorList>
            <person name="Murat C."/>
            <person name="Payen T."/>
            <person name="Noel B."/>
            <person name="Kuo A."/>
            <person name="Morin E."/>
            <person name="Chen J."/>
            <person name="Kohler A."/>
            <person name="Krizsan K."/>
            <person name="Balestrini R."/>
            <person name="Da Silva C."/>
            <person name="Montanini B."/>
            <person name="Hainaut M."/>
            <person name="Levati E."/>
            <person name="Barry K.W."/>
            <person name="Belfiori B."/>
            <person name="Cichocki N."/>
            <person name="Clum A."/>
            <person name="Dockter R.B."/>
            <person name="Fauchery L."/>
            <person name="Guy J."/>
            <person name="Iotti M."/>
            <person name="Le Tacon F."/>
            <person name="Lindquist E.A."/>
            <person name="Lipzen A."/>
            <person name="Malagnac F."/>
            <person name="Mello A."/>
            <person name="Molinier V."/>
            <person name="Miyauchi S."/>
            <person name="Poulain J."/>
            <person name="Riccioni C."/>
            <person name="Rubini A."/>
            <person name="Sitrit Y."/>
            <person name="Splivallo R."/>
            <person name="Traeger S."/>
            <person name="Wang M."/>
            <person name="Zifcakova L."/>
            <person name="Wipf D."/>
            <person name="Zambonelli A."/>
            <person name="Paolocci F."/>
            <person name="Nowrousian M."/>
            <person name="Ottonello S."/>
            <person name="Baldrian P."/>
            <person name="Spatafora J.W."/>
            <person name="Henrissat B."/>
            <person name="Nagy L.G."/>
            <person name="Aury J.M."/>
            <person name="Wincker P."/>
            <person name="Grigoriev I.V."/>
            <person name="Bonfante P."/>
            <person name="Martin F.M."/>
        </authorList>
    </citation>
    <scope>NUCLEOTIDE SEQUENCE [LARGE SCALE GENOMIC DNA]</scope>
    <source>
        <strain evidence="2 3">RN42</strain>
    </source>
</reference>
<dbReference type="EMBL" id="ML119663">
    <property type="protein sequence ID" value="RPA83606.1"/>
    <property type="molecule type" value="Genomic_DNA"/>
</dbReference>
<name>A0A3N4IDH9_ASCIM</name>
<keyword evidence="1" id="KW-0812">Transmembrane</keyword>
<dbReference type="AlphaFoldDB" id="A0A3N4IDH9"/>
<sequence length="407" mass="47058">MEFRPRLSASIMPHENPTVPMDFGRESKLGAISTRAFILSPSERQYEHDPSTASLYRLCALELQIEDGRYVGNHPHSNAWLRTTFKLQYVCNGLITAFVPEKRLSTRRVPPAFHGAVKAHLDFFRSWIAPFLTTIHPTCLGISMESEQVLGWVTTSDDMGDSFEQEQGNCNGCCILPYRYEHRGFSHEQYPELIGSSYLGLLNELHSEHTRARASSGLLRDSQVKLVEAALDACRKDLLRTMPPFRQNRFFELPSDLQQFVQVKSALVSSMEVTSKTLRLFLSPHFRSERLELLVCKYLLDDQLNIEVARCVTSLNKRAVETERVRIEQDVCLQRRVDEAEAKLELHERIKQRWKHTISDMKERQDSRRAQLARRERVMRARWRLRLIWGSLAVLGIGLAFAIRLYL</sequence>
<gene>
    <name evidence="2" type="ORF">BJ508DRAFT_413279</name>
</gene>
<protein>
    <submittedName>
        <fullName evidence="2">Uncharacterized protein</fullName>
    </submittedName>
</protein>
<dbReference type="Proteomes" id="UP000275078">
    <property type="component" value="Unassembled WGS sequence"/>
</dbReference>
<organism evidence="2 3">
    <name type="scientific">Ascobolus immersus RN42</name>
    <dbReference type="NCBI Taxonomy" id="1160509"/>
    <lineage>
        <taxon>Eukaryota</taxon>
        <taxon>Fungi</taxon>
        <taxon>Dikarya</taxon>
        <taxon>Ascomycota</taxon>
        <taxon>Pezizomycotina</taxon>
        <taxon>Pezizomycetes</taxon>
        <taxon>Pezizales</taxon>
        <taxon>Ascobolaceae</taxon>
        <taxon>Ascobolus</taxon>
    </lineage>
</organism>
<keyword evidence="1" id="KW-1133">Transmembrane helix</keyword>
<evidence type="ECO:0000256" key="1">
    <source>
        <dbReference type="SAM" id="Phobius"/>
    </source>
</evidence>
<evidence type="ECO:0000313" key="3">
    <source>
        <dbReference type="Proteomes" id="UP000275078"/>
    </source>
</evidence>